<gene>
    <name evidence="2" type="ORF">Tcan_15073</name>
</gene>
<accession>A0A0B2VE24</accession>
<dbReference type="AlphaFoldDB" id="A0A0B2VE24"/>
<protein>
    <submittedName>
        <fullName evidence="2">Uncharacterized protein</fullName>
    </submittedName>
</protein>
<sequence>TTAILHSSRPECAPNSSSSTSSYSVADTGTSSPAVDSTTPTGSDLTRQLRHFIVFKIYHNLKHKTPSFLRNFHSGDDHKMPSLRQPCWAQQKWKTYDQQECRIFGCIQCFSNCHDSVLKNSCILRGALCFLLDLLRKGDEGEDCHAWFR</sequence>
<feature type="non-terminal residue" evidence="2">
    <location>
        <position position="1"/>
    </location>
</feature>
<dbReference type="Proteomes" id="UP000031036">
    <property type="component" value="Unassembled WGS sequence"/>
</dbReference>
<evidence type="ECO:0000313" key="3">
    <source>
        <dbReference type="Proteomes" id="UP000031036"/>
    </source>
</evidence>
<evidence type="ECO:0000313" key="2">
    <source>
        <dbReference type="EMBL" id="KHN79773.1"/>
    </source>
</evidence>
<comment type="caution">
    <text evidence="2">The sequence shown here is derived from an EMBL/GenBank/DDBJ whole genome shotgun (WGS) entry which is preliminary data.</text>
</comment>
<proteinExistence type="predicted"/>
<evidence type="ECO:0000256" key="1">
    <source>
        <dbReference type="SAM" id="MobiDB-lite"/>
    </source>
</evidence>
<feature type="compositionally biased region" description="Polar residues" evidence="1">
    <location>
        <begin position="25"/>
        <end position="42"/>
    </location>
</feature>
<feature type="region of interest" description="Disordered" evidence="1">
    <location>
        <begin position="1"/>
        <end position="42"/>
    </location>
</feature>
<name>A0A0B2VE24_TOXCA</name>
<keyword evidence="3" id="KW-1185">Reference proteome</keyword>
<reference evidence="2 3" key="1">
    <citation type="submission" date="2014-11" db="EMBL/GenBank/DDBJ databases">
        <title>Genetic blueprint of the zoonotic pathogen Toxocara canis.</title>
        <authorList>
            <person name="Zhu X.-Q."/>
            <person name="Korhonen P.K."/>
            <person name="Cai H."/>
            <person name="Young N.D."/>
            <person name="Nejsum P."/>
            <person name="von Samson-Himmelstjerna G."/>
            <person name="Boag P.R."/>
            <person name="Tan P."/>
            <person name="Li Q."/>
            <person name="Min J."/>
            <person name="Yang Y."/>
            <person name="Wang X."/>
            <person name="Fang X."/>
            <person name="Hall R.S."/>
            <person name="Hofmann A."/>
            <person name="Sternberg P.W."/>
            <person name="Jex A.R."/>
            <person name="Gasser R.B."/>
        </authorList>
    </citation>
    <scope>NUCLEOTIDE SEQUENCE [LARGE SCALE GENOMIC DNA]</scope>
    <source>
        <strain evidence="2">PN_DK_2014</strain>
    </source>
</reference>
<dbReference type="EMBL" id="JPKZ01001850">
    <property type="protein sequence ID" value="KHN79773.1"/>
    <property type="molecule type" value="Genomic_DNA"/>
</dbReference>
<organism evidence="2 3">
    <name type="scientific">Toxocara canis</name>
    <name type="common">Canine roundworm</name>
    <dbReference type="NCBI Taxonomy" id="6265"/>
    <lineage>
        <taxon>Eukaryota</taxon>
        <taxon>Metazoa</taxon>
        <taxon>Ecdysozoa</taxon>
        <taxon>Nematoda</taxon>
        <taxon>Chromadorea</taxon>
        <taxon>Rhabditida</taxon>
        <taxon>Spirurina</taxon>
        <taxon>Ascaridomorpha</taxon>
        <taxon>Ascaridoidea</taxon>
        <taxon>Toxocaridae</taxon>
        <taxon>Toxocara</taxon>
    </lineage>
</organism>